<evidence type="ECO:0000256" key="1">
    <source>
        <dbReference type="SAM" id="Phobius"/>
    </source>
</evidence>
<dbReference type="EMBL" id="CP049055">
    <property type="protein sequence ID" value="QII12478.1"/>
    <property type="molecule type" value="Genomic_DNA"/>
</dbReference>
<name>A0A6G7GSB9_KUEST</name>
<dbReference type="AlphaFoldDB" id="A0A6G7GSB9"/>
<accession>A0A6G7GSB9</accession>
<evidence type="ECO:0000313" key="3">
    <source>
        <dbReference type="Proteomes" id="UP000501926"/>
    </source>
</evidence>
<dbReference type="Proteomes" id="UP000501926">
    <property type="component" value="Chromosome"/>
</dbReference>
<sequence>MLKIATKQNNGSLRQSILLSDILTAGAFLINIFFPFVVKGFLHENCRNRYLNFF</sequence>
<organism evidence="2 3">
    <name type="scientific">Kuenenia stuttgartiensis</name>
    <dbReference type="NCBI Taxonomy" id="174633"/>
    <lineage>
        <taxon>Bacteria</taxon>
        <taxon>Pseudomonadati</taxon>
        <taxon>Planctomycetota</taxon>
        <taxon>Candidatus Brocadiia</taxon>
        <taxon>Candidatus Brocadiales</taxon>
        <taxon>Candidatus Brocadiaceae</taxon>
        <taxon>Candidatus Kuenenia</taxon>
    </lineage>
</organism>
<keyword evidence="1" id="KW-1133">Transmembrane helix</keyword>
<gene>
    <name evidence="2" type="ORF">KsCSTR_30990</name>
</gene>
<keyword evidence="1" id="KW-0472">Membrane</keyword>
<reference evidence="2 3" key="1">
    <citation type="submission" date="2020-02" db="EMBL/GenBank/DDBJ databases">
        <title>Newly sequenced genome of strain CSTR1 showed variability in Candidatus Kuenenia stuttgartiensis genomes.</title>
        <authorList>
            <person name="Ding C."/>
            <person name="Adrian L."/>
        </authorList>
    </citation>
    <scope>NUCLEOTIDE SEQUENCE [LARGE SCALE GENOMIC DNA]</scope>
    <source>
        <strain evidence="2 3">CSTR1</strain>
    </source>
</reference>
<evidence type="ECO:0000313" key="2">
    <source>
        <dbReference type="EMBL" id="QII12478.1"/>
    </source>
</evidence>
<keyword evidence="1" id="KW-0812">Transmembrane</keyword>
<proteinExistence type="predicted"/>
<feature type="transmembrane region" description="Helical" evidence="1">
    <location>
        <begin position="22"/>
        <end position="42"/>
    </location>
</feature>
<protein>
    <submittedName>
        <fullName evidence="2">Uncharacterized protein</fullName>
    </submittedName>
</protein>